<organism evidence="1 2">
    <name type="scientific">Hymenobacter frigidus</name>
    <dbReference type="NCBI Taxonomy" id="1524095"/>
    <lineage>
        <taxon>Bacteria</taxon>
        <taxon>Pseudomonadati</taxon>
        <taxon>Bacteroidota</taxon>
        <taxon>Cytophagia</taxon>
        <taxon>Cytophagales</taxon>
        <taxon>Hymenobacteraceae</taxon>
        <taxon>Hymenobacter</taxon>
    </lineage>
</organism>
<dbReference type="Proteomes" id="UP000637774">
    <property type="component" value="Unassembled WGS sequence"/>
</dbReference>
<keyword evidence="2" id="KW-1185">Reference proteome</keyword>
<comment type="caution">
    <text evidence="1">The sequence shown here is derived from an EMBL/GenBank/DDBJ whole genome shotgun (WGS) entry which is preliminary data.</text>
</comment>
<name>A0ABQ2A8Z5_9BACT</name>
<proteinExistence type="predicted"/>
<accession>A0ABQ2A8Z5</accession>
<evidence type="ECO:0000313" key="1">
    <source>
        <dbReference type="EMBL" id="GGH87118.1"/>
    </source>
</evidence>
<protein>
    <submittedName>
        <fullName evidence="1">Uncharacterized protein</fullName>
    </submittedName>
</protein>
<gene>
    <name evidence="1" type="ORF">GCM10011495_25280</name>
</gene>
<reference evidence="2" key="1">
    <citation type="journal article" date="2019" name="Int. J. Syst. Evol. Microbiol.">
        <title>The Global Catalogue of Microorganisms (GCM) 10K type strain sequencing project: providing services to taxonomists for standard genome sequencing and annotation.</title>
        <authorList>
            <consortium name="The Broad Institute Genomics Platform"/>
            <consortium name="The Broad Institute Genome Sequencing Center for Infectious Disease"/>
            <person name="Wu L."/>
            <person name="Ma J."/>
        </authorList>
    </citation>
    <scope>NUCLEOTIDE SEQUENCE [LARGE SCALE GENOMIC DNA]</scope>
    <source>
        <strain evidence="2">CGMCC 1.14966</strain>
    </source>
</reference>
<sequence>MGGAVGFEDVQLKAIHGIHRPVFDQRVQAFEGEWGNGGGQVNAGKHGENNYGCRVGTGKLRLFPHMLRQYHNLPKG</sequence>
<evidence type="ECO:0000313" key="2">
    <source>
        <dbReference type="Proteomes" id="UP000637774"/>
    </source>
</evidence>
<dbReference type="EMBL" id="BMGY01000023">
    <property type="protein sequence ID" value="GGH87118.1"/>
    <property type="molecule type" value="Genomic_DNA"/>
</dbReference>